<gene>
    <name evidence="1" type="ORF">B296_00045099</name>
</gene>
<reference evidence="1 2" key="1">
    <citation type="journal article" date="2014" name="Agronomy (Basel)">
        <title>A Draft Genome Sequence for Ensete ventricosum, the Drought-Tolerant Tree Against Hunger.</title>
        <authorList>
            <person name="Harrison J."/>
            <person name="Moore K.A."/>
            <person name="Paszkiewicz K."/>
            <person name="Jones T."/>
            <person name="Grant M."/>
            <person name="Ambacheew D."/>
            <person name="Muzemil S."/>
            <person name="Studholme D.J."/>
        </authorList>
    </citation>
    <scope>NUCLEOTIDE SEQUENCE [LARGE SCALE GENOMIC DNA]</scope>
</reference>
<evidence type="ECO:0000313" key="2">
    <source>
        <dbReference type="Proteomes" id="UP000287651"/>
    </source>
</evidence>
<accession>A0A426X373</accession>
<dbReference type="EMBL" id="AMZH03027943">
    <property type="protein sequence ID" value="RRT33919.1"/>
    <property type="molecule type" value="Genomic_DNA"/>
</dbReference>
<evidence type="ECO:0000313" key="1">
    <source>
        <dbReference type="EMBL" id="RRT33919.1"/>
    </source>
</evidence>
<organism evidence="1 2">
    <name type="scientific">Ensete ventricosum</name>
    <name type="common">Abyssinian banana</name>
    <name type="synonym">Musa ensete</name>
    <dbReference type="NCBI Taxonomy" id="4639"/>
    <lineage>
        <taxon>Eukaryota</taxon>
        <taxon>Viridiplantae</taxon>
        <taxon>Streptophyta</taxon>
        <taxon>Embryophyta</taxon>
        <taxon>Tracheophyta</taxon>
        <taxon>Spermatophyta</taxon>
        <taxon>Magnoliopsida</taxon>
        <taxon>Liliopsida</taxon>
        <taxon>Zingiberales</taxon>
        <taxon>Musaceae</taxon>
        <taxon>Ensete</taxon>
    </lineage>
</organism>
<name>A0A426X373_ENSVE</name>
<comment type="caution">
    <text evidence="1">The sequence shown here is derived from an EMBL/GenBank/DDBJ whole genome shotgun (WGS) entry which is preliminary data.</text>
</comment>
<proteinExistence type="predicted"/>
<dbReference type="Proteomes" id="UP000287651">
    <property type="component" value="Unassembled WGS sequence"/>
</dbReference>
<dbReference type="AlphaFoldDB" id="A0A426X373"/>
<protein>
    <submittedName>
        <fullName evidence="1">Uncharacterized protein</fullName>
    </submittedName>
</protein>
<sequence>MSSRLRFFQVVDICRKMAAERSKSGGSSDRGGRRGQQQCWLRLRCDFVATGGVGCSKGAAAIRGRWGSSVHSCCGGGQRRVVQREMRATVEGIREIGWLKCWWTEGGRLRFFGACFVAVLGAVWGCDFGEVFGL</sequence>